<dbReference type="EMBL" id="FUYA01000005">
    <property type="protein sequence ID" value="SKA72679.1"/>
    <property type="molecule type" value="Genomic_DNA"/>
</dbReference>
<evidence type="ECO:0000313" key="2">
    <source>
        <dbReference type="Proteomes" id="UP000189733"/>
    </source>
</evidence>
<protein>
    <submittedName>
        <fullName evidence="1">Uncharacterized protein</fullName>
    </submittedName>
</protein>
<accession>A0A1T4W6C1</accession>
<gene>
    <name evidence="1" type="ORF">SAMN02745702_01659</name>
</gene>
<organism evidence="1 2">
    <name type="scientific">Desulfobaculum bizertense DSM 18034</name>
    <dbReference type="NCBI Taxonomy" id="1121442"/>
    <lineage>
        <taxon>Bacteria</taxon>
        <taxon>Pseudomonadati</taxon>
        <taxon>Thermodesulfobacteriota</taxon>
        <taxon>Desulfovibrionia</taxon>
        <taxon>Desulfovibrionales</taxon>
        <taxon>Desulfovibrionaceae</taxon>
        <taxon>Desulfobaculum</taxon>
    </lineage>
</organism>
<dbReference type="Proteomes" id="UP000189733">
    <property type="component" value="Unassembled WGS sequence"/>
</dbReference>
<dbReference type="OrthoDB" id="5461123at2"/>
<keyword evidence="2" id="KW-1185">Reference proteome</keyword>
<proteinExistence type="predicted"/>
<reference evidence="1 2" key="1">
    <citation type="submission" date="2017-02" db="EMBL/GenBank/DDBJ databases">
        <authorList>
            <person name="Peterson S.W."/>
        </authorList>
    </citation>
    <scope>NUCLEOTIDE SEQUENCE [LARGE SCALE GENOMIC DNA]</scope>
    <source>
        <strain evidence="1 2">DSM 18034</strain>
    </source>
</reference>
<dbReference type="RefSeq" id="WP_078684954.1">
    <property type="nucleotide sequence ID" value="NZ_FUYA01000005.1"/>
</dbReference>
<evidence type="ECO:0000313" key="1">
    <source>
        <dbReference type="EMBL" id="SKA72679.1"/>
    </source>
</evidence>
<name>A0A1T4W6C1_9BACT</name>
<dbReference type="AlphaFoldDB" id="A0A1T4W6C1"/>
<sequence length="91" mass="10503">MKTGLDFERKFIEVITEMVILSGMNHTDFAKKTFGETDGSVVKWRRMRNAFSATGRPQRLTVGEAWRMAEVLGKTYPELCFTVEQRLKAEK</sequence>